<dbReference type="SUPFAM" id="SSF52768">
    <property type="entry name" value="Arginase/deacetylase"/>
    <property type="match status" value="1"/>
</dbReference>
<dbReference type="GO" id="GO:0016787">
    <property type="term" value="F:hydrolase activity"/>
    <property type="evidence" value="ECO:0007669"/>
    <property type="project" value="UniProtKB-KW"/>
</dbReference>
<dbReference type="PANTHER" id="PTHR10625:SF17">
    <property type="entry name" value="HISTONE DEACETYLASE 8"/>
    <property type="match status" value="1"/>
</dbReference>
<keyword evidence="5" id="KW-0862">Zinc</keyword>
<evidence type="ECO:0000256" key="5">
    <source>
        <dbReference type="ARBA" id="ARBA00022833"/>
    </source>
</evidence>
<dbReference type="GO" id="GO:0004407">
    <property type="term" value="F:histone deacetylase activity"/>
    <property type="evidence" value="ECO:0007669"/>
    <property type="project" value="TreeGrafter"/>
</dbReference>
<dbReference type="Gene3D" id="3.40.800.20">
    <property type="entry name" value="Histone deacetylase domain"/>
    <property type="match status" value="1"/>
</dbReference>
<comment type="similarity">
    <text evidence="2">Belongs to the histone deacetylase family.</text>
</comment>
<name>A0A2T5VG19_9HYPH</name>
<dbReference type="CDD" id="cd10001">
    <property type="entry name" value="HDAC_classII_APAH"/>
    <property type="match status" value="1"/>
</dbReference>
<dbReference type="InterPro" id="IPR023801">
    <property type="entry name" value="His_deacetylse_dom"/>
</dbReference>
<dbReference type="AlphaFoldDB" id="A0A2T5VG19"/>
<dbReference type="PRINTS" id="PR01270">
    <property type="entry name" value="HDASUPER"/>
</dbReference>
<dbReference type="InterPro" id="IPR000286">
    <property type="entry name" value="HDACs"/>
</dbReference>
<accession>A0A2T5VG19</accession>
<dbReference type="InterPro" id="IPR023696">
    <property type="entry name" value="Ureohydrolase_dom_sf"/>
</dbReference>
<organism evidence="7 8">
    <name type="scientific">Breoghania corrubedonensis</name>
    <dbReference type="NCBI Taxonomy" id="665038"/>
    <lineage>
        <taxon>Bacteria</taxon>
        <taxon>Pseudomonadati</taxon>
        <taxon>Pseudomonadota</taxon>
        <taxon>Alphaproteobacteria</taxon>
        <taxon>Hyphomicrobiales</taxon>
        <taxon>Stappiaceae</taxon>
        <taxon>Breoghania</taxon>
    </lineage>
</organism>
<dbReference type="RefSeq" id="WP_107988230.1">
    <property type="nucleotide sequence ID" value="NZ_QAYG01000001.1"/>
</dbReference>
<keyword evidence="4" id="KW-0378">Hydrolase</keyword>
<proteinExistence type="inferred from homology"/>
<feature type="domain" description="Histone deacetylase" evidence="6">
    <location>
        <begin position="28"/>
        <end position="336"/>
    </location>
</feature>
<reference evidence="7 8" key="1">
    <citation type="submission" date="2018-04" db="EMBL/GenBank/DDBJ databases">
        <title>Genomic Encyclopedia of Archaeal and Bacterial Type Strains, Phase II (KMG-II): from individual species to whole genera.</title>
        <authorList>
            <person name="Goeker M."/>
        </authorList>
    </citation>
    <scope>NUCLEOTIDE SEQUENCE [LARGE SCALE GENOMIC DNA]</scope>
    <source>
        <strain evidence="7 8">DSM 23382</strain>
    </source>
</reference>
<comment type="cofactor">
    <cofactor evidence="1">
        <name>Zn(2+)</name>
        <dbReference type="ChEBI" id="CHEBI:29105"/>
    </cofactor>
</comment>
<keyword evidence="3" id="KW-0479">Metal-binding</keyword>
<evidence type="ECO:0000256" key="1">
    <source>
        <dbReference type="ARBA" id="ARBA00001947"/>
    </source>
</evidence>
<evidence type="ECO:0000256" key="3">
    <source>
        <dbReference type="ARBA" id="ARBA00022723"/>
    </source>
</evidence>
<evidence type="ECO:0000259" key="6">
    <source>
        <dbReference type="Pfam" id="PF00850"/>
    </source>
</evidence>
<dbReference type="Pfam" id="PF00850">
    <property type="entry name" value="Hist_deacetyl"/>
    <property type="match status" value="1"/>
</dbReference>
<protein>
    <submittedName>
        <fullName evidence="7">Acetoin utilization deacetylase AcuC-like enzyme</fullName>
    </submittedName>
</protein>
<evidence type="ECO:0000256" key="2">
    <source>
        <dbReference type="ARBA" id="ARBA00005947"/>
    </source>
</evidence>
<dbReference type="OrthoDB" id="9808367at2"/>
<evidence type="ECO:0000256" key="4">
    <source>
        <dbReference type="ARBA" id="ARBA00022801"/>
    </source>
</evidence>
<dbReference type="GO" id="GO:0046872">
    <property type="term" value="F:metal ion binding"/>
    <property type="evidence" value="ECO:0007669"/>
    <property type="project" value="UniProtKB-KW"/>
</dbReference>
<dbReference type="EMBL" id="QAYG01000001">
    <property type="protein sequence ID" value="PTW62697.1"/>
    <property type="molecule type" value="Genomic_DNA"/>
</dbReference>
<gene>
    <name evidence="7" type="ORF">C8N35_101744</name>
</gene>
<dbReference type="Proteomes" id="UP000244081">
    <property type="component" value="Unassembled WGS sequence"/>
</dbReference>
<evidence type="ECO:0000313" key="7">
    <source>
        <dbReference type="EMBL" id="PTW62697.1"/>
    </source>
</evidence>
<comment type="caution">
    <text evidence="7">The sequence shown here is derived from an EMBL/GenBank/DDBJ whole genome shotgun (WGS) entry which is preliminary data.</text>
</comment>
<sequence length="343" mass="37374">MKSVFSERQLLHTPSKELSDGEMRAAVELPARAEYVRDRILEVGLGDIIEPSAFGRAPLERVHTKDYLDFMEGFRALHEAAGRTGEAFPFIWPTHGLRSDVTPRHVDGLLGRYSFDAGTPIGPMSWEAAKISADTALTAAKMIAQGAPVAFALCRPPGHHAMTDRFGGYCFLNNAAIAAQYLRDEGAERVTILDVDYHHGNGTQQIFYERGDVQFLSLHADPADEFPYFLGYADEVGEGEGEGCNFNWPMPLGTDWSGWSASLDEACARAASFGTDTLVVSLGLDPFENDPISKFKLVSDDFIRVGERIAKLGLPTLFVMEGGYAIDALGVNCVNVLSGFEGA</sequence>
<dbReference type="GO" id="GO:0040029">
    <property type="term" value="P:epigenetic regulation of gene expression"/>
    <property type="evidence" value="ECO:0007669"/>
    <property type="project" value="TreeGrafter"/>
</dbReference>
<evidence type="ECO:0000313" key="8">
    <source>
        <dbReference type="Proteomes" id="UP000244081"/>
    </source>
</evidence>
<keyword evidence="8" id="KW-1185">Reference proteome</keyword>
<dbReference type="InterPro" id="IPR037138">
    <property type="entry name" value="His_deacetylse_dom_sf"/>
</dbReference>
<dbReference type="PANTHER" id="PTHR10625">
    <property type="entry name" value="HISTONE DEACETYLASE HDAC1-RELATED"/>
    <property type="match status" value="1"/>
</dbReference>